<dbReference type="GeneID" id="59349101"/>
<accession>A0A8H6VWL8</accession>
<organism evidence="2 3">
    <name type="scientific">Mycena indigotica</name>
    <dbReference type="NCBI Taxonomy" id="2126181"/>
    <lineage>
        <taxon>Eukaryota</taxon>
        <taxon>Fungi</taxon>
        <taxon>Dikarya</taxon>
        <taxon>Basidiomycota</taxon>
        <taxon>Agaricomycotina</taxon>
        <taxon>Agaricomycetes</taxon>
        <taxon>Agaricomycetidae</taxon>
        <taxon>Agaricales</taxon>
        <taxon>Marasmiineae</taxon>
        <taxon>Mycenaceae</taxon>
        <taxon>Mycena</taxon>
    </lineage>
</organism>
<evidence type="ECO:0000256" key="1">
    <source>
        <dbReference type="SAM" id="MobiDB-lite"/>
    </source>
</evidence>
<gene>
    <name evidence="2" type="ORF">MIND_00998200</name>
</gene>
<feature type="region of interest" description="Disordered" evidence="1">
    <location>
        <begin position="225"/>
        <end position="252"/>
    </location>
</feature>
<reference evidence="2" key="1">
    <citation type="submission" date="2020-05" db="EMBL/GenBank/DDBJ databases">
        <title>Mycena genomes resolve the evolution of fungal bioluminescence.</title>
        <authorList>
            <person name="Tsai I.J."/>
        </authorList>
    </citation>
    <scope>NUCLEOTIDE SEQUENCE</scope>
    <source>
        <strain evidence="2">171206Taipei</strain>
    </source>
</reference>
<dbReference type="OrthoDB" id="4121058at2759"/>
<name>A0A8H6VWL8_9AGAR</name>
<dbReference type="Proteomes" id="UP000636479">
    <property type="component" value="Unassembled WGS sequence"/>
</dbReference>
<dbReference type="EMBL" id="JACAZF010000009">
    <property type="protein sequence ID" value="KAF7294616.1"/>
    <property type="molecule type" value="Genomic_DNA"/>
</dbReference>
<keyword evidence="3" id="KW-1185">Reference proteome</keyword>
<dbReference type="RefSeq" id="XP_037215979.1">
    <property type="nucleotide sequence ID" value="XM_037366585.1"/>
</dbReference>
<feature type="compositionally biased region" description="Polar residues" evidence="1">
    <location>
        <begin position="240"/>
        <end position="252"/>
    </location>
</feature>
<evidence type="ECO:0000313" key="3">
    <source>
        <dbReference type="Proteomes" id="UP000636479"/>
    </source>
</evidence>
<protein>
    <submittedName>
        <fullName evidence="2">Uncharacterized protein</fullName>
    </submittedName>
</protein>
<dbReference type="AlphaFoldDB" id="A0A8H6VWL8"/>
<comment type="caution">
    <text evidence="2">The sequence shown here is derived from an EMBL/GenBank/DDBJ whole genome shotgun (WGS) entry which is preliminary data.</text>
</comment>
<evidence type="ECO:0000313" key="2">
    <source>
        <dbReference type="EMBL" id="KAF7294616.1"/>
    </source>
</evidence>
<proteinExistence type="predicted"/>
<feature type="region of interest" description="Disordered" evidence="1">
    <location>
        <begin position="119"/>
        <end position="213"/>
    </location>
</feature>
<sequence length="397" mass="43853">MAATLEPIVIPPIVIEKFTCAGTGLRYDNQERVAPDVLRTLLLPSGARNGITDRERPKAWWSAQAVFYGLKHTKSMSIQQIRGQLEDALRSNKLAVTQELLDMEYQSNQEFRELNAQVREKTSGAGGGKRKHTEAKGKTSAVEGSPQKKQRVKATTTLDAPKKPRAKKATPTPAPTPMDVDFEDAKPVKQTAKKTGPSARQDMPHTFNPFGAGEPVRRTVQTARKSTGRAAPKRPVGVNAASSSQGMPRQTDATSGYWTITCPYITQEWDHEDFSFNIVSRGTTFECEFELGIIHGLMRSNRVEPRADGAYVTLEWAGKEEEGPVCCPTNGRTGFIKFTGPKLKGKLNSVPACGPDLAFEGQWVGPPTRIQATWDDYNQEAYERANRARWGRGGGWY</sequence>